<gene>
    <name evidence="4" type="ORF">FF38_07226</name>
</gene>
<reference evidence="4 5" key="1">
    <citation type="journal article" date="2015" name="Nat. Commun.">
        <title>Lucilia cuprina genome unlocks parasitic fly biology to underpin future interventions.</title>
        <authorList>
            <person name="Anstead C.A."/>
            <person name="Korhonen P.K."/>
            <person name="Young N.D."/>
            <person name="Hall R.S."/>
            <person name="Jex A.R."/>
            <person name="Murali S.C."/>
            <person name="Hughes D.S."/>
            <person name="Lee S.F."/>
            <person name="Perry T."/>
            <person name="Stroehlein A.J."/>
            <person name="Ansell B.R."/>
            <person name="Breugelmans B."/>
            <person name="Hofmann A."/>
            <person name="Qu J."/>
            <person name="Dugan S."/>
            <person name="Lee S.L."/>
            <person name="Chao H."/>
            <person name="Dinh H."/>
            <person name="Han Y."/>
            <person name="Doddapaneni H.V."/>
            <person name="Worley K.C."/>
            <person name="Muzny D.M."/>
            <person name="Ioannidis P."/>
            <person name="Waterhouse R.M."/>
            <person name="Zdobnov E.M."/>
            <person name="James P.J."/>
            <person name="Bagnall N.H."/>
            <person name="Kotze A.C."/>
            <person name="Gibbs R.A."/>
            <person name="Richards S."/>
            <person name="Batterham P."/>
            <person name="Gasser R.B."/>
        </authorList>
    </citation>
    <scope>NUCLEOTIDE SEQUENCE [LARGE SCALE GENOMIC DNA]</scope>
    <source>
        <strain evidence="4 5">LS</strain>
        <tissue evidence="4">Full body</tissue>
    </source>
</reference>
<comment type="caution">
    <text evidence="4">The sequence shown here is derived from an EMBL/GenBank/DDBJ whole genome shotgun (WGS) entry which is preliminary data.</text>
</comment>
<evidence type="ECO:0000313" key="5">
    <source>
        <dbReference type="Proteomes" id="UP000037069"/>
    </source>
</evidence>
<dbReference type="GO" id="GO:0070181">
    <property type="term" value="F:small ribosomal subunit rRNA binding"/>
    <property type="evidence" value="ECO:0007669"/>
    <property type="project" value="TreeGrafter"/>
</dbReference>
<dbReference type="STRING" id="7375.A0A0L0BTE8"/>
<evidence type="ECO:0000256" key="2">
    <source>
        <dbReference type="ARBA" id="ARBA00035170"/>
    </source>
</evidence>
<keyword evidence="4" id="KW-0687">Ribonucleoprotein</keyword>
<dbReference type="Proteomes" id="UP000037069">
    <property type="component" value="Unassembled WGS sequence"/>
</dbReference>
<evidence type="ECO:0000256" key="1">
    <source>
        <dbReference type="ARBA" id="ARBA00009512"/>
    </source>
</evidence>
<comment type="similarity">
    <text evidence="1">Belongs to the bacterial ribosomal protein bS6 family.</text>
</comment>
<dbReference type="InterPro" id="IPR000529">
    <property type="entry name" value="Ribosomal_bS6"/>
</dbReference>
<evidence type="ECO:0000256" key="3">
    <source>
        <dbReference type="ARBA" id="ARBA00035365"/>
    </source>
</evidence>
<dbReference type="GO" id="GO:0003735">
    <property type="term" value="F:structural constituent of ribosome"/>
    <property type="evidence" value="ECO:0007669"/>
    <property type="project" value="InterPro"/>
</dbReference>
<organism evidence="4 5">
    <name type="scientific">Lucilia cuprina</name>
    <name type="common">Green bottle fly</name>
    <name type="synonym">Australian sheep blowfly</name>
    <dbReference type="NCBI Taxonomy" id="7375"/>
    <lineage>
        <taxon>Eukaryota</taxon>
        <taxon>Metazoa</taxon>
        <taxon>Ecdysozoa</taxon>
        <taxon>Arthropoda</taxon>
        <taxon>Hexapoda</taxon>
        <taxon>Insecta</taxon>
        <taxon>Pterygota</taxon>
        <taxon>Neoptera</taxon>
        <taxon>Endopterygota</taxon>
        <taxon>Diptera</taxon>
        <taxon>Brachycera</taxon>
        <taxon>Muscomorpha</taxon>
        <taxon>Oestroidea</taxon>
        <taxon>Calliphoridae</taxon>
        <taxon>Luciliinae</taxon>
        <taxon>Lucilia</taxon>
    </lineage>
</organism>
<dbReference type="PANTHER" id="PTHR21011:SF1">
    <property type="entry name" value="SMALL RIBOSOMAL SUBUNIT PROTEIN BS6M"/>
    <property type="match status" value="1"/>
</dbReference>
<dbReference type="GO" id="GO:0006412">
    <property type="term" value="P:translation"/>
    <property type="evidence" value="ECO:0007669"/>
    <property type="project" value="InterPro"/>
</dbReference>
<dbReference type="Pfam" id="PF01250">
    <property type="entry name" value="Ribosomal_S6"/>
    <property type="match status" value="1"/>
</dbReference>
<keyword evidence="5" id="KW-1185">Reference proteome</keyword>
<dbReference type="FunFam" id="3.30.70.60:FF:000014">
    <property type="entry name" value="28S ribosomal protein S6, mitochondrial"/>
    <property type="match status" value="1"/>
</dbReference>
<dbReference type="EMBL" id="JRES01001494">
    <property type="protein sequence ID" value="KNC22484.1"/>
    <property type="molecule type" value="Genomic_DNA"/>
</dbReference>
<protein>
    <recommendedName>
        <fullName evidence="2">Small ribosomal subunit protein bS6m</fullName>
    </recommendedName>
    <alternativeName>
        <fullName evidence="3">28S ribosomal protein S6, mitochondrial</fullName>
    </alternativeName>
</protein>
<dbReference type="GO" id="GO:0005763">
    <property type="term" value="C:mitochondrial small ribosomal subunit"/>
    <property type="evidence" value="ECO:0007669"/>
    <property type="project" value="TreeGrafter"/>
</dbReference>
<dbReference type="Gene3D" id="3.30.70.60">
    <property type="match status" value="1"/>
</dbReference>
<dbReference type="InterPro" id="IPR035980">
    <property type="entry name" value="Ribosomal_bS6_sf"/>
</dbReference>
<dbReference type="CDD" id="cd15465">
    <property type="entry name" value="bS6_mito"/>
    <property type="match status" value="1"/>
</dbReference>
<name>A0A0L0BTE8_LUCCU</name>
<dbReference type="InterPro" id="IPR014717">
    <property type="entry name" value="Transl_elong_EF1B/ribsomal_bS6"/>
</dbReference>
<proteinExistence type="inferred from homology"/>
<dbReference type="PANTHER" id="PTHR21011">
    <property type="entry name" value="MITOCHONDRIAL 28S RIBOSOMAL PROTEIN S6"/>
    <property type="match status" value="1"/>
</dbReference>
<dbReference type="OrthoDB" id="268530at2759"/>
<evidence type="ECO:0000313" key="4">
    <source>
        <dbReference type="EMBL" id="KNC22484.1"/>
    </source>
</evidence>
<keyword evidence="4" id="KW-0689">Ribosomal protein</keyword>
<accession>A0A0L0BTE8</accession>
<dbReference type="OMA" id="ATHFTIT"/>
<sequence>MPSYELSMVLRQMSRPELISAIKRTAESILDKGGIIRQLQNLGSRALPYKISEHGAVHREGTYFTINFDAAPAKIADMREEFGRDIDIVRRHIFKVEEPEKYECTLHEEMLPPAYRKDVQEMIEIAKRKQKPKYNYNSGLDYYPFQK</sequence>
<dbReference type="AlphaFoldDB" id="A0A0L0BTE8"/>
<dbReference type="SUPFAM" id="SSF54995">
    <property type="entry name" value="Ribosomal protein S6"/>
    <property type="match status" value="1"/>
</dbReference>